<dbReference type="Gene3D" id="3.40.50.2000">
    <property type="entry name" value="Glycogen Phosphorylase B"/>
    <property type="match status" value="1"/>
</dbReference>
<dbReference type="EMBL" id="CP100595">
    <property type="protein sequence ID" value="UTJ06004.1"/>
    <property type="molecule type" value="Genomic_DNA"/>
</dbReference>
<dbReference type="RefSeq" id="WP_254576185.1">
    <property type="nucleotide sequence ID" value="NZ_CP100595.1"/>
</dbReference>
<dbReference type="SUPFAM" id="SSF53756">
    <property type="entry name" value="UDP-Glycosyltransferase/glycogen phosphorylase"/>
    <property type="match status" value="1"/>
</dbReference>
<keyword evidence="2" id="KW-1185">Reference proteome</keyword>
<sequence length="434" mass="51069">MVFFRVTQNINVKTTDGTLVKYFKFKMPSDLNNETAYITTYDDFEDLKTVFKNVDAKLYHARLLKEDKIRQLEDFPIELGISNENEHLNYAKYKQDSSEFFINDKSNVESFLQDNQKVDLFKQLTIKKSKINVAFIGSLGHTIGQMICSCTALRIFYNKLKEVYDEVILDVYLNASNNTYFSRDKQIYLNQDFINKVHPLSLNVKRFCTYDYFVDNSMVSKNTSYYSELNHIDAWLYKFGIDFNKISKYDKYNQINIEKVNVKDELKLKLTKLKRKGKLLLYHPYSADPKKSIPQEFAVKILKELLKKNEDYLIVTTLNIDSKFKDDRLVNLNRDSQTFQDLTYIVSCVDCMVTTHTATMHLSDAFMIPTVVISTSSKIDELIKYYDYVKAIKIEDSSKSMSKFIFENDSLTFYRFESWKKLKTSKIIKLLETF</sequence>
<dbReference type="Proteomes" id="UP001060012">
    <property type="component" value="Chromosome"/>
</dbReference>
<evidence type="ECO:0000313" key="1">
    <source>
        <dbReference type="EMBL" id="UTJ06004.1"/>
    </source>
</evidence>
<accession>A0ABY5E1C7</accession>
<gene>
    <name evidence="1" type="ORF">NJU99_12195</name>
</gene>
<reference evidence="1" key="1">
    <citation type="submission" date="2022-07" db="EMBL/GenBank/DDBJ databases">
        <title>Arcobacter roscoffensis sp. nov., a marine bacterium isolated from coastal seawater collected from Roscoff, France.</title>
        <authorList>
            <person name="Pascual J."/>
            <person name="Lepeaux C."/>
            <person name="Methner A."/>
            <person name="Overmann J."/>
        </authorList>
    </citation>
    <scope>NUCLEOTIDE SEQUENCE</scope>
    <source>
        <strain evidence="1">ARW1-2F2</strain>
    </source>
</reference>
<protein>
    <recommendedName>
        <fullName evidence="3">Polysaccharide pyruvyl transferase domain-containing protein</fullName>
    </recommendedName>
</protein>
<organism evidence="1 2">
    <name type="scientific">Arcobacter roscoffensis</name>
    <dbReference type="NCBI Taxonomy" id="2961520"/>
    <lineage>
        <taxon>Bacteria</taxon>
        <taxon>Pseudomonadati</taxon>
        <taxon>Campylobacterota</taxon>
        <taxon>Epsilonproteobacteria</taxon>
        <taxon>Campylobacterales</taxon>
        <taxon>Arcobacteraceae</taxon>
        <taxon>Arcobacter</taxon>
    </lineage>
</organism>
<proteinExistence type="predicted"/>
<name>A0ABY5E1C7_9BACT</name>
<evidence type="ECO:0000313" key="2">
    <source>
        <dbReference type="Proteomes" id="UP001060012"/>
    </source>
</evidence>
<evidence type="ECO:0008006" key="3">
    <source>
        <dbReference type="Google" id="ProtNLM"/>
    </source>
</evidence>